<feature type="compositionally biased region" description="Polar residues" evidence="1">
    <location>
        <begin position="10"/>
        <end position="19"/>
    </location>
</feature>
<feature type="region of interest" description="Disordered" evidence="1">
    <location>
        <begin position="1"/>
        <end position="27"/>
    </location>
</feature>
<name>A0ABS4XTI6_GLUPR</name>
<dbReference type="RefSeq" id="WP_188946948.1">
    <property type="nucleotide sequence ID" value="NZ_BMPH01000001.1"/>
</dbReference>
<evidence type="ECO:0000256" key="1">
    <source>
        <dbReference type="SAM" id="MobiDB-lite"/>
    </source>
</evidence>
<comment type="caution">
    <text evidence="2">The sequence shown here is derived from an EMBL/GenBank/DDBJ whole genome shotgun (WGS) entry which is preliminary data.</text>
</comment>
<accession>A0ABS4XTI6</accession>
<sequence>MFFGKRKNKGSSASNSNEDVTPAIPVNEATSPRDLTVTYSALSQAGEHGSALLESMEVAGLTWIIHGEGALDELIEIARGRFSSWKRFRPLGNGMLYLPSGEDQLVIAAVKSDSTSALIIPIFNNPTASAFSSENITNIMGLPQPWTVAIATIGAQLDERVAAKLGRPEIVDLRPYAEAG</sequence>
<keyword evidence="3" id="KW-1185">Reference proteome</keyword>
<gene>
    <name evidence="2" type="ORF">JOF39_002883</name>
</gene>
<proteinExistence type="predicted"/>
<dbReference type="EMBL" id="JAGIOJ010000001">
    <property type="protein sequence ID" value="MBP2399802.1"/>
    <property type="molecule type" value="Genomic_DNA"/>
</dbReference>
<evidence type="ECO:0008006" key="4">
    <source>
        <dbReference type="Google" id="ProtNLM"/>
    </source>
</evidence>
<protein>
    <recommendedName>
        <fullName evidence="4">SseB protein N-terminal domain-containing protein</fullName>
    </recommendedName>
</protein>
<dbReference type="Proteomes" id="UP001195422">
    <property type="component" value="Unassembled WGS sequence"/>
</dbReference>
<evidence type="ECO:0000313" key="3">
    <source>
        <dbReference type="Proteomes" id="UP001195422"/>
    </source>
</evidence>
<evidence type="ECO:0000313" key="2">
    <source>
        <dbReference type="EMBL" id="MBP2399802.1"/>
    </source>
</evidence>
<organism evidence="2 3">
    <name type="scientific">Glutamicibacter protophormiae</name>
    <name type="common">Brevibacterium protophormiae</name>
    <dbReference type="NCBI Taxonomy" id="37930"/>
    <lineage>
        <taxon>Bacteria</taxon>
        <taxon>Bacillati</taxon>
        <taxon>Actinomycetota</taxon>
        <taxon>Actinomycetes</taxon>
        <taxon>Micrococcales</taxon>
        <taxon>Micrococcaceae</taxon>
        <taxon>Glutamicibacter</taxon>
    </lineage>
</organism>
<reference evidence="2 3" key="1">
    <citation type="submission" date="2021-03" db="EMBL/GenBank/DDBJ databases">
        <title>Sequencing the genomes of 1000 actinobacteria strains.</title>
        <authorList>
            <person name="Klenk H.-P."/>
        </authorList>
    </citation>
    <scope>NUCLEOTIDE SEQUENCE [LARGE SCALE GENOMIC DNA]</scope>
    <source>
        <strain evidence="2 3">DSM 20168</strain>
    </source>
</reference>